<dbReference type="CDD" id="cd12250">
    <property type="entry name" value="RRM2_hnRNPR_like"/>
    <property type="match status" value="1"/>
</dbReference>
<feature type="domain" description="RRM" evidence="7">
    <location>
        <begin position="761"/>
        <end position="840"/>
    </location>
</feature>
<dbReference type="CDD" id="cd21039">
    <property type="entry name" value="NURR"/>
    <property type="match status" value="1"/>
</dbReference>
<comment type="subcellular location">
    <subcellularLocation>
        <location evidence="1">Cytoplasm</location>
    </subcellularLocation>
</comment>
<feature type="compositionally biased region" description="Polar residues" evidence="6">
    <location>
        <begin position="125"/>
        <end position="139"/>
    </location>
</feature>
<keyword evidence="2" id="KW-0963">Cytoplasm</keyword>
<dbReference type="FunFam" id="3.30.70.330:FF:000027">
    <property type="entry name" value="Heterogeneous nuclear ribonucleoprotein q isoform"/>
    <property type="match status" value="1"/>
</dbReference>
<accession>A0ABD2L8R9</accession>
<dbReference type="CDD" id="cd12251">
    <property type="entry name" value="RRM3_hnRNPR_like"/>
    <property type="match status" value="1"/>
</dbReference>
<dbReference type="InterPro" id="IPR018200">
    <property type="entry name" value="USP_CS"/>
</dbReference>
<dbReference type="InterPro" id="IPR028889">
    <property type="entry name" value="USP"/>
</dbReference>
<dbReference type="AlphaFoldDB" id="A0ABD2L8R9"/>
<name>A0ABD2L8R9_9BILA</name>
<feature type="region of interest" description="Disordered" evidence="6">
    <location>
        <begin position="1155"/>
        <end position="1221"/>
    </location>
</feature>
<evidence type="ECO:0000256" key="1">
    <source>
        <dbReference type="ARBA" id="ARBA00004496"/>
    </source>
</evidence>
<dbReference type="PROSITE" id="PS50102">
    <property type="entry name" value="RRM"/>
    <property type="match status" value="3"/>
</dbReference>
<dbReference type="InterPro" id="IPR009072">
    <property type="entry name" value="Histone-fold"/>
</dbReference>
<dbReference type="InterPro" id="IPR038765">
    <property type="entry name" value="Papain-like_cys_pep_sf"/>
</dbReference>
<dbReference type="Pfam" id="PF00076">
    <property type="entry name" value="RRM_1"/>
    <property type="match status" value="3"/>
</dbReference>
<feature type="compositionally biased region" description="Polar residues" evidence="6">
    <location>
        <begin position="552"/>
        <end position="561"/>
    </location>
</feature>
<dbReference type="CDD" id="cd12249">
    <property type="entry name" value="RRM1_hnRNPR_like"/>
    <property type="match status" value="1"/>
</dbReference>
<evidence type="ECO:0000256" key="5">
    <source>
        <dbReference type="PROSITE-ProRule" id="PRU00176"/>
    </source>
</evidence>
<dbReference type="Gene3D" id="3.90.70.10">
    <property type="entry name" value="Cysteine proteinases"/>
    <property type="match status" value="1"/>
</dbReference>
<proteinExistence type="predicted"/>
<feature type="region of interest" description="Disordered" evidence="6">
    <location>
        <begin position="82"/>
        <end position="139"/>
    </location>
</feature>
<dbReference type="InterPro" id="IPR001394">
    <property type="entry name" value="Peptidase_C19_UCH"/>
</dbReference>
<dbReference type="PROSITE" id="PS50235">
    <property type="entry name" value="USP_3"/>
    <property type="match status" value="1"/>
</dbReference>
<feature type="domain" description="USP" evidence="8">
    <location>
        <begin position="209"/>
        <end position="534"/>
    </location>
</feature>
<feature type="domain" description="RRM" evidence="7">
    <location>
        <begin position="842"/>
        <end position="926"/>
    </location>
</feature>
<comment type="caution">
    <text evidence="9">The sequence shown here is derived from an EMBL/GenBank/DDBJ whole genome shotgun (WGS) entry which is preliminary data.</text>
</comment>
<sequence length="1221" mass="133804">MASCLEYLAPKCSELAGNAAKENKRVAKSPRAHVAIVVCVRQRRGVEQAILLGEVTMFSWPVCLPNIHTVLLSKMQQNEAERRQSVNVGRRNSRATASGRQLWQPCRPSPSTQTKTPRISDDVTEQPTTHPNHVTSAICSNSTTSPASVSELHGTTIFVVVFKSLNRVPFLPSFSTDDGTGNFFLSAYEISAQRIASDSEWKKTPIGQTGLFNMANTCFMNATLQPLFHTPGFSQLFPRKERAAIRQWVRQEGEPAEPFSNFHKNPFFSRNNSFGTKGIISGSFSALIRPDVEFFARRVNAEMADRQQHDGQDFQLYLLDALHEDTNRVDKRQSFEQNYDDTNLGASASDFNARSRLFSSSPVNDLFNLTNISVVQCSTCNTKSVRFEVVNQLSVELPTNTDCLTLKGLPGGALFISSDLEDKWDCPKCKSKQPATRSTKIWEVPKVEVTFDVAELDLAPFLHEKSPHHNAALSLYGITHHSGRLNSGHYTSSVINLISTDREWLNFDDESCIPALTAPSPTSKHAFLLYYKRMNSKAKGAAAAAAAAAATQQEYQEQKQPNDLVKNDEDGGGAEAGQDGTAPTETEQKPSPELESDTTYDDTDTFKMFMGKSLSKPVAVILMRMFDELGLNTDEFDERAVEMLATFPFEQANFILKSSRIPYRSGSTAHYLFLFCQDSQLFGVQNKPQYLMSVMRNFRERLRTMGVQQAMELPLIPGPDPESIKTLITKSGYQLEVTVGQRKYHSPPGYEGPDPNQTDGGCIYIGQIPKDVYEDMLVPLFEPLGVIHDLRIMMDPVNGKSRGYGFLIYTDKTHAQEAAKKFDGHEILPGKPLKVNVSVANTRLFLGNIPKSKSKDEILEELRKHAENVVDCIIYSNPDSNDGRKNRGFCFVDFTDHKAASDAKRRISMGKIRPWNTDLVVDWAEQQDEPDEETMSQVKVLYVRNLKESVTEERLQEVFEKHGKVDKVKRIKDYAFVHFEERSAAVQAMEALKNTEVDGAPMEVSLAKPQGDQNQKKKLAIKSRFNPQQYGAGVTPGIGPRGRKGYEYMGAFRGGRGGAGPSMHMGYHQPYPGYPPAGYGPPPYDPYYSGYGAYGGGGYDMYGGYPADPAAAYYGQHPAHASGSYGAGPGGPPGGPAAMRGGAVGYGAFGGTVQRGRGGKSAGAGQGRGGGGGMGGKRGGAGGPRGGVKRAGGDFGGPASKRGGGRGGGEDFASDMPMNMF</sequence>
<dbReference type="InterPro" id="IPR012677">
    <property type="entry name" value="Nucleotide-bd_a/b_plait_sf"/>
</dbReference>
<evidence type="ECO:0000256" key="6">
    <source>
        <dbReference type="SAM" id="MobiDB-lite"/>
    </source>
</evidence>
<dbReference type="Pfam" id="PF00443">
    <property type="entry name" value="UCH"/>
    <property type="match status" value="1"/>
</dbReference>
<dbReference type="Proteomes" id="UP001620626">
    <property type="component" value="Unassembled WGS sequence"/>
</dbReference>
<organism evidence="9 10">
    <name type="scientific">Heterodera trifolii</name>
    <dbReference type="NCBI Taxonomy" id="157864"/>
    <lineage>
        <taxon>Eukaryota</taxon>
        <taxon>Metazoa</taxon>
        <taxon>Ecdysozoa</taxon>
        <taxon>Nematoda</taxon>
        <taxon>Chromadorea</taxon>
        <taxon>Rhabditida</taxon>
        <taxon>Tylenchina</taxon>
        <taxon>Tylenchomorpha</taxon>
        <taxon>Tylenchoidea</taxon>
        <taxon>Heteroderidae</taxon>
        <taxon>Heteroderinae</taxon>
        <taxon>Heterodera</taxon>
    </lineage>
</organism>
<gene>
    <name evidence="9" type="ORF">niasHT_016108</name>
</gene>
<dbReference type="GO" id="GO:0003723">
    <property type="term" value="F:RNA binding"/>
    <property type="evidence" value="ECO:0007669"/>
    <property type="project" value="UniProtKB-UniRule"/>
</dbReference>
<dbReference type="Gene3D" id="3.30.70.330">
    <property type="match status" value="3"/>
</dbReference>
<evidence type="ECO:0000256" key="2">
    <source>
        <dbReference type="ARBA" id="ARBA00022490"/>
    </source>
</evidence>
<dbReference type="SUPFAM" id="SSF54928">
    <property type="entry name" value="RNA-binding domain, RBD"/>
    <property type="match status" value="2"/>
</dbReference>
<dbReference type="FunFam" id="3.30.70.330:FF:000023">
    <property type="entry name" value="Heterogeneous nuclear ribonucleoprotein q isoform"/>
    <property type="match status" value="1"/>
</dbReference>
<evidence type="ECO:0000256" key="4">
    <source>
        <dbReference type="ARBA" id="ARBA00022884"/>
    </source>
</evidence>
<evidence type="ECO:0000313" key="9">
    <source>
        <dbReference type="EMBL" id="KAL3111638.1"/>
    </source>
</evidence>
<dbReference type="PROSITE" id="PS00972">
    <property type="entry name" value="USP_1"/>
    <property type="match status" value="1"/>
</dbReference>
<dbReference type="InterPro" id="IPR035979">
    <property type="entry name" value="RBD_domain_sf"/>
</dbReference>
<feature type="region of interest" description="Disordered" evidence="6">
    <location>
        <begin position="552"/>
        <end position="601"/>
    </location>
</feature>
<dbReference type="GO" id="GO:0005737">
    <property type="term" value="C:cytoplasm"/>
    <property type="evidence" value="ECO:0007669"/>
    <property type="project" value="UniProtKB-SubCell"/>
</dbReference>
<evidence type="ECO:0000256" key="3">
    <source>
        <dbReference type="ARBA" id="ARBA00022737"/>
    </source>
</evidence>
<evidence type="ECO:0000313" key="10">
    <source>
        <dbReference type="Proteomes" id="UP001620626"/>
    </source>
</evidence>
<feature type="compositionally biased region" description="Gly residues" evidence="6">
    <location>
        <begin position="1159"/>
        <end position="1196"/>
    </location>
</feature>
<dbReference type="EMBL" id="JBICBT010000498">
    <property type="protein sequence ID" value="KAL3111638.1"/>
    <property type="molecule type" value="Genomic_DNA"/>
</dbReference>
<feature type="domain" description="RRM" evidence="7">
    <location>
        <begin position="939"/>
        <end position="1009"/>
    </location>
</feature>
<keyword evidence="3" id="KW-0677">Repeat</keyword>
<dbReference type="PANTHER" id="PTHR21245">
    <property type="entry name" value="HETEROGENEOUS NUCLEAR RIBONUCLEOPROTEIN"/>
    <property type="match status" value="1"/>
</dbReference>
<protein>
    <submittedName>
        <fullName evidence="9">Uncharacterized protein</fullName>
    </submittedName>
</protein>
<keyword evidence="4 5" id="KW-0694">RNA-binding</keyword>
<dbReference type="Gene3D" id="1.10.20.10">
    <property type="entry name" value="Histone, subunit A"/>
    <property type="match status" value="1"/>
</dbReference>
<dbReference type="InterPro" id="IPR000504">
    <property type="entry name" value="RRM_dom"/>
</dbReference>
<reference evidence="9 10" key="1">
    <citation type="submission" date="2024-10" db="EMBL/GenBank/DDBJ databases">
        <authorList>
            <person name="Kim D."/>
        </authorList>
    </citation>
    <scope>NUCLEOTIDE SEQUENCE [LARGE SCALE GENOMIC DNA]</scope>
    <source>
        <strain evidence="9">BH-2024</strain>
    </source>
</reference>
<dbReference type="InterPro" id="IPR006535">
    <property type="entry name" value="HnRNP_R/Q_splicing_fac"/>
</dbReference>
<dbReference type="NCBIfam" id="TIGR01648">
    <property type="entry name" value="hnRNP-R-Q"/>
    <property type="match status" value="1"/>
</dbReference>
<dbReference type="SUPFAM" id="SSF54001">
    <property type="entry name" value="Cysteine proteinases"/>
    <property type="match status" value="1"/>
</dbReference>
<evidence type="ECO:0000259" key="7">
    <source>
        <dbReference type="PROSITE" id="PS50102"/>
    </source>
</evidence>
<keyword evidence="10" id="KW-1185">Reference proteome</keyword>
<evidence type="ECO:0000259" key="8">
    <source>
        <dbReference type="PROSITE" id="PS50235"/>
    </source>
</evidence>
<dbReference type="SMART" id="SM00360">
    <property type="entry name" value="RRM"/>
    <property type="match status" value="3"/>
</dbReference>